<accession>A0AAV7UEU5</accession>
<dbReference type="AlphaFoldDB" id="A0AAV7UEU5"/>
<organism evidence="2 3">
    <name type="scientific">Pleurodeles waltl</name>
    <name type="common">Iberian ribbed newt</name>
    <dbReference type="NCBI Taxonomy" id="8319"/>
    <lineage>
        <taxon>Eukaryota</taxon>
        <taxon>Metazoa</taxon>
        <taxon>Chordata</taxon>
        <taxon>Craniata</taxon>
        <taxon>Vertebrata</taxon>
        <taxon>Euteleostomi</taxon>
        <taxon>Amphibia</taxon>
        <taxon>Batrachia</taxon>
        <taxon>Caudata</taxon>
        <taxon>Salamandroidea</taxon>
        <taxon>Salamandridae</taxon>
        <taxon>Pleurodelinae</taxon>
        <taxon>Pleurodeles</taxon>
    </lineage>
</organism>
<sequence length="103" mass="11093">MRTTRKPGRECSLPACAPMQPLPLTSHKRPAPLPPVATRRAKETPERQEKRPLPRSLTTSAAPDVQASTAAITSPDESLLGLRRPTQASSKTPSLMRSSLPSS</sequence>
<reference evidence="2" key="1">
    <citation type="journal article" date="2022" name="bioRxiv">
        <title>Sequencing and chromosome-scale assembly of the giantPleurodeles waltlgenome.</title>
        <authorList>
            <person name="Brown T."/>
            <person name="Elewa A."/>
            <person name="Iarovenko S."/>
            <person name="Subramanian E."/>
            <person name="Araus A.J."/>
            <person name="Petzold A."/>
            <person name="Susuki M."/>
            <person name="Suzuki K.-i.T."/>
            <person name="Hayashi T."/>
            <person name="Toyoda A."/>
            <person name="Oliveira C."/>
            <person name="Osipova E."/>
            <person name="Leigh N.D."/>
            <person name="Simon A."/>
            <person name="Yun M.H."/>
        </authorList>
    </citation>
    <scope>NUCLEOTIDE SEQUENCE</scope>
    <source>
        <strain evidence="2">20211129_DDA</strain>
        <tissue evidence="2">Liver</tissue>
    </source>
</reference>
<protein>
    <submittedName>
        <fullName evidence="2">Uncharacterized protein</fullName>
    </submittedName>
</protein>
<evidence type="ECO:0000313" key="3">
    <source>
        <dbReference type="Proteomes" id="UP001066276"/>
    </source>
</evidence>
<gene>
    <name evidence="2" type="ORF">NDU88_004139</name>
</gene>
<proteinExistence type="predicted"/>
<comment type="caution">
    <text evidence="2">The sequence shown here is derived from an EMBL/GenBank/DDBJ whole genome shotgun (WGS) entry which is preliminary data.</text>
</comment>
<evidence type="ECO:0000256" key="1">
    <source>
        <dbReference type="SAM" id="MobiDB-lite"/>
    </source>
</evidence>
<name>A0AAV7UEU5_PLEWA</name>
<feature type="compositionally biased region" description="Polar residues" evidence="1">
    <location>
        <begin position="86"/>
        <end position="103"/>
    </location>
</feature>
<keyword evidence="3" id="KW-1185">Reference proteome</keyword>
<dbReference type="EMBL" id="JANPWB010000005">
    <property type="protein sequence ID" value="KAJ1187363.1"/>
    <property type="molecule type" value="Genomic_DNA"/>
</dbReference>
<feature type="compositionally biased region" description="Basic and acidic residues" evidence="1">
    <location>
        <begin position="40"/>
        <end position="52"/>
    </location>
</feature>
<evidence type="ECO:0000313" key="2">
    <source>
        <dbReference type="EMBL" id="KAJ1187363.1"/>
    </source>
</evidence>
<feature type="region of interest" description="Disordered" evidence="1">
    <location>
        <begin position="1"/>
        <end position="103"/>
    </location>
</feature>
<dbReference type="Proteomes" id="UP001066276">
    <property type="component" value="Chromosome 3_1"/>
</dbReference>
<feature type="compositionally biased region" description="Polar residues" evidence="1">
    <location>
        <begin position="56"/>
        <end position="76"/>
    </location>
</feature>